<dbReference type="AlphaFoldDB" id="A0A9C7LCZ9"/>
<feature type="transmembrane region" description="Helical" evidence="1">
    <location>
        <begin position="12"/>
        <end position="31"/>
    </location>
</feature>
<keyword evidence="1" id="KW-0472">Membrane</keyword>
<evidence type="ECO:0000313" key="2">
    <source>
        <dbReference type="EMBL" id="CAG9610728.1"/>
    </source>
</evidence>
<dbReference type="InterPro" id="IPR008993">
    <property type="entry name" value="TIMP-like_OB-fold"/>
</dbReference>
<keyword evidence="1" id="KW-1133">Transmembrane helix</keyword>
<sequence length="194" mass="21890">MKNVHFFRIKTMTWLLLFYSFISVMLVYFPIPAYACDCVIPPNVERELSQSDAVFSGKVISIKEKRSAGGYIKKEIIFEVYQTWKGVEESQIKITTGQGGGDCGYHFIPDGEYLVYGRNSDMYGKSLLSTGICDRTVDLEAANEDLKILGKGDNPEKQVDIVSENKKGTIFIVVFVTFIIGIIGLLTWRKMKKS</sequence>
<evidence type="ECO:0000256" key="1">
    <source>
        <dbReference type="SAM" id="Phobius"/>
    </source>
</evidence>
<dbReference type="SUPFAM" id="SSF50242">
    <property type="entry name" value="TIMP-like"/>
    <property type="match status" value="1"/>
</dbReference>
<accession>A0A9C7LCZ9</accession>
<dbReference type="RefSeq" id="WP_230499086.1">
    <property type="nucleotide sequence ID" value="NZ_CAKJTG010000049.1"/>
</dbReference>
<comment type="caution">
    <text evidence="2">The sequence shown here is derived from an EMBL/GenBank/DDBJ whole genome shotgun (WGS) entry which is preliminary data.</text>
</comment>
<keyword evidence="3" id="KW-1185">Reference proteome</keyword>
<evidence type="ECO:0008006" key="4">
    <source>
        <dbReference type="Google" id="ProtNLM"/>
    </source>
</evidence>
<keyword evidence="1" id="KW-0812">Transmembrane</keyword>
<dbReference type="Proteomes" id="UP000789845">
    <property type="component" value="Unassembled WGS sequence"/>
</dbReference>
<proteinExistence type="predicted"/>
<feature type="transmembrane region" description="Helical" evidence="1">
    <location>
        <begin position="168"/>
        <end position="188"/>
    </location>
</feature>
<dbReference type="Gene3D" id="2.40.50.120">
    <property type="match status" value="1"/>
</dbReference>
<protein>
    <recommendedName>
        <fullName evidence="4">Cobalamin biosynthesis protein CbiN</fullName>
    </recommendedName>
</protein>
<gene>
    <name evidence="2" type="ORF">NEOCIP111885_04504</name>
</gene>
<organism evidence="2 3">
    <name type="scientific">Pseudoneobacillus rhizosphaerae</name>
    <dbReference type="NCBI Taxonomy" id="2880968"/>
    <lineage>
        <taxon>Bacteria</taxon>
        <taxon>Bacillati</taxon>
        <taxon>Bacillota</taxon>
        <taxon>Bacilli</taxon>
        <taxon>Bacillales</taxon>
        <taxon>Bacillaceae</taxon>
        <taxon>Pseudoneobacillus</taxon>
    </lineage>
</organism>
<reference evidence="2" key="1">
    <citation type="submission" date="2021-10" db="EMBL/GenBank/DDBJ databases">
        <authorList>
            <person name="Criscuolo A."/>
        </authorList>
    </citation>
    <scope>NUCLEOTIDE SEQUENCE</scope>
    <source>
        <strain evidence="2">CIP111885</strain>
    </source>
</reference>
<evidence type="ECO:0000313" key="3">
    <source>
        <dbReference type="Proteomes" id="UP000789845"/>
    </source>
</evidence>
<name>A0A9C7LCZ9_9BACI</name>
<dbReference type="EMBL" id="CAKJTG010000049">
    <property type="protein sequence ID" value="CAG9610728.1"/>
    <property type="molecule type" value="Genomic_DNA"/>
</dbReference>